<organism evidence="1 2">
    <name type="scientific">Canavalia gladiata</name>
    <name type="common">Sword bean</name>
    <name type="synonym">Dolichos gladiatus</name>
    <dbReference type="NCBI Taxonomy" id="3824"/>
    <lineage>
        <taxon>Eukaryota</taxon>
        <taxon>Viridiplantae</taxon>
        <taxon>Streptophyta</taxon>
        <taxon>Embryophyta</taxon>
        <taxon>Tracheophyta</taxon>
        <taxon>Spermatophyta</taxon>
        <taxon>Magnoliopsida</taxon>
        <taxon>eudicotyledons</taxon>
        <taxon>Gunneridae</taxon>
        <taxon>Pentapetalae</taxon>
        <taxon>rosids</taxon>
        <taxon>fabids</taxon>
        <taxon>Fabales</taxon>
        <taxon>Fabaceae</taxon>
        <taxon>Papilionoideae</taxon>
        <taxon>50 kb inversion clade</taxon>
        <taxon>NPAAA clade</taxon>
        <taxon>indigoferoid/millettioid clade</taxon>
        <taxon>Phaseoleae</taxon>
        <taxon>Canavalia</taxon>
    </lineage>
</organism>
<dbReference type="Proteomes" id="UP001367508">
    <property type="component" value="Unassembled WGS sequence"/>
</dbReference>
<dbReference type="AlphaFoldDB" id="A0AAN9K9G9"/>
<accession>A0AAN9K9G9</accession>
<evidence type="ECO:0000313" key="2">
    <source>
        <dbReference type="Proteomes" id="UP001367508"/>
    </source>
</evidence>
<dbReference type="EMBL" id="JAYMYQ010000009">
    <property type="protein sequence ID" value="KAK7313720.1"/>
    <property type="molecule type" value="Genomic_DNA"/>
</dbReference>
<evidence type="ECO:0000313" key="1">
    <source>
        <dbReference type="EMBL" id="KAK7313720.1"/>
    </source>
</evidence>
<gene>
    <name evidence="1" type="ORF">VNO77_38915</name>
</gene>
<name>A0AAN9K9G9_CANGL</name>
<proteinExistence type="predicted"/>
<protein>
    <submittedName>
        <fullName evidence="1">Uncharacterized protein</fullName>
    </submittedName>
</protein>
<sequence>MLNLGTPVLHEQYVFGSDVRNLNTLFHKSPGEEFSSAIKKENHVSYHGEVRVVGEPAILNVSPPDQNQDPRLSPCRFCNVPKLYLSPWNRSTSLPLHGWKLSPMSWPIPPSIYDSTQTGDYSHTLCTLRTGAEKWQASSNASLTQSSP</sequence>
<comment type="caution">
    <text evidence="1">The sequence shown here is derived from an EMBL/GenBank/DDBJ whole genome shotgun (WGS) entry which is preliminary data.</text>
</comment>
<reference evidence="1 2" key="1">
    <citation type="submission" date="2024-01" db="EMBL/GenBank/DDBJ databases">
        <title>The genomes of 5 underutilized Papilionoideae crops provide insights into root nodulation and disease resistanc.</title>
        <authorList>
            <person name="Jiang F."/>
        </authorList>
    </citation>
    <scope>NUCLEOTIDE SEQUENCE [LARGE SCALE GENOMIC DNA]</scope>
    <source>
        <strain evidence="1">LVBAO_FW01</strain>
        <tissue evidence="1">Leaves</tissue>
    </source>
</reference>
<keyword evidence="2" id="KW-1185">Reference proteome</keyword>